<keyword evidence="3" id="KW-1185">Reference proteome</keyword>
<evidence type="ECO:0000256" key="1">
    <source>
        <dbReference type="SAM" id="MobiDB-lite"/>
    </source>
</evidence>
<dbReference type="Proteomes" id="UP000735302">
    <property type="component" value="Unassembled WGS sequence"/>
</dbReference>
<feature type="compositionally biased region" description="Polar residues" evidence="1">
    <location>
        <begin position="65"/>
        <end position="97"/>
    </location>
</feature>
<gene>
    <name evidence="2" type="ORF">PoB_002923200</name>
</gene>
<evidence type="ECO:0000313" key="3">
    <source>
        <dbReference type="Proteomes" id="UP000735302"/>
    </source>
</evidence>
<evidence type="ECO:0000313" key="2">
    <source>
        <dbReference type="EMBL" id="GFO02727.1"/>
    </source>
</evidence>
<feature type="region of interest" description="Disordered" evidence="1">
    <location>
        <begin position="65"/>
        <end position="99"/>
    </location>
</feature>
<name>A0AAV4A7A3_9GAST</name>
<feature type="region of interest" description="Disordered" evidence="1">
    <location>
        <begin position="1"/>
        <end position="29"/>
    </location>
</feature>
<dbReference type="AlphaFoldDB" id="A0AAV4A7A3"/>
<dbReference type="EMBL" id="BLXT01003625">
    <property type="protein sequence ID" value="GFO02727.1"/>
    <property type="molecule type" value="Genomic_DNA"/>
</dbReference>
<accession>A0AAV4A7A3</accession>
<sequence>MDSNADCQPGSQINDRGQKHVADQNRNLTPAVFVPTETLLTQDEADANPALSSIPGTHFLGNWLSDRQNPNMTNAFGHQILGTTESHPKSSLENGQVDSYEDKQPQKFQVLNKPKVQLPAKDPETCASTISVAQQMARFPTGVVEICQAVLLVLVSCFRNHVTL</sequence>
<organism evidence="2 3">
    <name type="scientific">Plakobranchus ocellatus</name>
    <dbReference type="NCBI Taxonomy" id="259542"/>
    <lineage>
        <taxon>Eukaryota</taxon>
        <taxon>Metazoa</taxon>
        <taxon>Spiralia</taxon>
        <taxon>Lophotrochozoa</taxon>
        <taxon>Mollusca</taxon>
        <taxon>Gastropoda</taxon>
        <taxon>Heterobranchia</taxon>
        <taxon>Euthyneura</taxon>
        <taxon>Panpulmonata</taxon>
        <taxon>Sacoglossa</taxon>
        <taxon>Placobranchoidea</taxon>
        <taxon>Plakobranchidae</taxon>
        <taxon>Plakobranchus</taxon>
    </lineage>
</organism>
<proteinExistence type="predicted"/>
<feature type="compositionally biased region" description="Polar residues" evidence="1">
    <location>
        <begin position="1"/>
        <end position="15"/>
    </location>
</feature>
<reference evidence="2 3" key="1">
    <citation type="journal article" date="2021" name="Elife">
        <title>Chloroplast acquisition without the gene transfer in kleptoplastic sea slugs, Plakobranchus ocellatus.</title>
        <authorList>
            <person name="Maeda T."/>
            <person name="Takahashi S."/>
            <person name="Yoshida T."/>
            <person name="Shimamura S."/>
            <person name="Takaki Y."/>
            <person name="Nagai Y."/>
            <person name="Toyoda A."/>
            <person name="Suzuki Y."/>
            <person name="Arimoto A."/>
            <person name="Ishii H."/>
            <person name="Satoh N."/>
            <person name="Nishiyama T."/>
            <person name="Hasebe M."/>
            <person name="Maruyama T."/>
            <person name="Minagawa J."/>
            <person name="Obokata J."/>
            <person name="Shigenobu S."/>
        </authorList>
    </citation>
    <scope>NUCLEOTIDE SEQUENCE [LARGE SCALE GENOMIC DNA]</scope>
</reference>
<comment type="caution">
    <text evidence="2">The sequence shown here is derived from an EMBL/GenBank/DDBJ whole genome shotgun (WGS) entry which is preliminary data.</text>
</comment>
<protein>
    <submittedName>
        <fullName evidence="2">Uncharacterized protein</fullName>
    </submittedName>
</protein>